<dbReference type="OrthoDB" id="9778756at2"/>
<dbReference type="GO" id="GO:0016020">
    <property type="term" value="C:membrane"/>
    <property type="evidence" value="ECO:0007669"/>
    <property type="project" value="UniProtKB-SubCell"/>
</dbReference>
<dbReference type="InterPro" id="IPR035952">
    <property type="entry name" value="Rhomboid-like_sf"/>
</dbReference>
<dbReference type="AlphaFoldDB" id="A0A1I0DAE8"/>
<gene>
    <name evidence="6" type="ORF">SAMN04487771_10114</name>
</gene>
<keyword evidence="2 5" id="KW-0812">Transmembrane</keyword>
<accession>A0A1I0DAE8</accession>
<evidence type="ECO:0000256" key="4">
    <source>
        <dbReference type="ARBA" id="ARBA00023136"/>
    </source>
</evidence>
<feature type="transmembrane region" description="Helical" evidence="5">
    <location>
        <begin position="169"/>
        <end position="197"/>
    </location>
</feature>
<sequence length="294" mass="34176">MNFLNRLERKIGRYAIPNLMYYVVLMYLLGVILSFVNPYFYYEHLCLNVGAILQGEIWRVITFLICPPSAGLLFNLLMMYLYYSLGTTLERTWGTFRFNVYFLMGILGHIAAAFVIYALFGASVPLTTYYLNESLFLAFAATFPDMVFNFFGIIPIKAKWLGFVIGAQFLYHFVTGGMISRIAIGMSLLNFVVFFLMSRDYNRFSPSEISRRNQYQKAVKQSRELHRPAKADIVRMRPRSEGPLHRCEVCGRTEKDDPSLEFRYCSKCAGSREYCMDHLYTHEHVTEDNGEYKE</sequence>
<dbReference type="RefSeq" id="WP_074649049.1">
    <property type="nucleotide sequence ID" value="NZ_FOIL01000011.1"/>
</dbReference>
<evidence type="ECO:0000313" key="7">
    <source>
        <dbReference type="Proteomes" id="UP000199820"/>
    </source>
</evidence>
<evidence type="ECO:0000313" key="6">
    <source>
        <dbReference type="EMBL" id="SET28656.1"/>
    </source>
</evidence>
<feature type="transmembrane region" description="Helical" evidence="5">
    <location>
        <begin position="135"/>
        <end position="157"/>
    </location>
</feature>
<keyword evidence="7" id="KW-1185">Reference proteome</keyword>
<dbReference type="EMBL" id="FOIL01000011">
    <property type="protein sequence ID" value="SET28656.1"/>
    <property type="molecule type" value="Genomic_DNA"/>
</dbReference>
<evidence type="ECO:0000256" key="5">
    <source>
        <dbReference type="SAM" id="Phobius"/>
    </source>
</evidence>
<feature type="transmembrane region" description="Helical" evidence="5">
    <location>
        <begin position="98"/>
        <end position="120"/>
    </location>
</feature>
<feature type="transmembrane region" description="Helical" evidence="5">
    <location>
        <begin position="61"/>
        <end position="86"/>
    </location>
</feature>
<evidence type="ECO:0000256" key="1">
    <source>
        <dbReference type="ARBA" id="ARBA00004141"/>
    </source>
</evidence>
<comment type="subcellular location">
    <subcellularLocation>
        <location evidence="1">Membrane</location>
        <topology evidence="1">Multi-pass membrane protein</topology>
    </subcellularLocation>
</comment>
<dbReference type="SUPFAM" id="SSF144091">
    <property type="entry name" value="Rhomboid-like"/>
    <property type="match status" value="1"/>
</dbReference>
<keyword evidence="4 5" id="KW-0472">Membrane</keyword>
<organism evidence="6 7">
    <name type="scientific">[Clostridium] aminophilum</name>
    <dbReference type="NCBI Taxonomy" id="1526"/>
    <lineage>
        <taxon>Bacteria</taxon>
        <taxon>Bacillati</taxon>
        <taxon>Bacillota</taxon>
        <taxon>Clostridia</taxon>
        <taxon>Lachnospirales</taxon>
        <taxon>Lachnospiraceae</taxon>
    </lineage>
</organism>
<reference evidence="6 7" key="1">
    <citation type="submission" date="2016-10" db="EMBL/GenBank/DDBJ databases">
        <authorList>
            <person name="de Groot N.N."/>
        </authorList>
    </citation>
    <scope>NUCLEOTIDE SEQUENCE [LARGE SCALE GENOMIC DNA]</scope>
    <source>
        <strain evidence="6 7">KH1P1</strain>
    </source>
</reference>
<protein>
    <recommendedName>
        <fullName evidence="8">Membrane associated serine protease, rhomboid family</fullName>
    </recommendedName>
</protein>
<dbReference type="Proteomes" id="UP000199820">
    <property type="component" value="Unassembled WGS sequence"/>
</dbReference>
<keyword evidence="3 5" id="KW-1133">Transmembrane helix</keyword>
<dbReference type="STRING" id="1526.SAMN02910262_02642"/>
<dbReference type="eggNOG" id="COG0705">
    <property type="taxonomic scope" value="Bacteria"/>
</dbReference>
<evidence type="ECO:0008006" key="8">
    <source>
        <dbReference type="Google" id="ProtNLM"/>
    </source>
</evidence>
<evidence type="ECO:0000256" key="2">
    <source>
        <dbReference type="ARBA" id="ARBA00022692"/>
    </source>
</evidence>
<proteinExistence type="predicted"/>
<name>A0A1I0DAE8_9FIRM</name>
<feature type="transmembrane region" description="Helical" evidence="5">
    <location>
        <begin position="21"/>
        <end position="41"/>
    </location>
</feature>
<evidence type="ECO:0000256" key="3">
    <source>
        <dbReference type="ARBA" id="ARBA00022989"/>
    </source>
</evidence>